<keyword evidence="1" id="KW-0472">Membrane</keyword>
<keyword evidence="1" id="KW-0812">Transmembrane</keyword>
<dbReference type="AlphaFoldDB" id="A0A133ZPP0"/>
<dbReference type="PIRSF" id="PIRSF027391">
    <property type="entry name" value="Hpre_diP_synt_I"/>
    <property type="match status" value="1"/>
</dbReference>
<gene>
    <name evidence="2" type="ORF">HMPREF1866_01503</name>
</gene>
<protein>
    <submittedName>
        <fullName evidence="2">Heptaprenyl diphosphate synthase component I</fullName>
    </submittedName>
</protein>
<dbReference type="STRING" id="467210.HMPREF1866_01503"/>
<keyword evidence="1" id="KW-1133">Transmembrane helix</keyword>
<feature type="transmembrane region" description="Helical" evidence="1">
    <location>
        <begin position="6"/>
        <end position="30"/>
    </location>
</feature>
<dbReference type="PATRIC" id="fig|467210.3.peg.1487"/>
<evidence type="ECO:0000313" key="3">
    <source>
        <dbReference type="Proteomes" id="UP000070394"/>
    </source>
</evidence>
<feature type="transmembrane region" description="Helical" evidence="1">
    <location>
        <begin position="81"/>
        <end position="99"/>
    </location>
</feature>
<keyword evidence="3" id="KW-1185">Reference proteome</keyword>
<dbReference type="RefSeq" id="WP_060931245.1">
    <property type="nucleotide sequence ID" value="NZ_KQ959828.1"/>
</dbReference>
<feature type="transmembrane region" description="Helical" evidence="1">
    <location>
        <begin position="106"/>
        <end position="129"/>
    </location>
</feature>
<dbReference type="InterPro" id="IPR014535">
    <property type="entry name" value="Hpre_diP_synt_I"/>
</dbReference>
<evidence type="ECO:0000256" key="1">
    <source>
        <dbReference type="SAM" id="Phobius"/>
    </source>
</evidence>
<organism evidence="2 3">
    <name type="scientific">Lachnoanaerobaculum saburreum</name>
    <dbReference type="NCBI Taxonomy" id="467210"/>
    <lineage>
        <taxon>Bacteria</taxon>
        <taxon>Bacillati</taxon>
        <taxon>Bacillota</taxon>
        <taxon>Clostridia</taxon>
        <taxon>Lachnospirales</taxon>
        <taxon>Lachnospiraceae</taxon>
        <taxon>Lachnoanaerobaculum</taxon>
    </lineage>
</organism>
<evidence type="ECO:0000313" key="2">
    <source>
        <dbReference type="EMBL" id="KXB57415.1"/>
    </source>
</evidence>
<dbReference type="Proteomes" id="UP000070394">
    <property type="component" value="Unassembled WGS sequence"/>
</dbReference>
<name>A0A133ZPP0_9FIRM</name>
<dbReference type="EMBL" id="LSDA01000091">
    <property type="protein sequence ID" value="KXB57415.1"/>
    <property type="molecule type" value="Genomic_DNA"/>
</dbReference>
<sequence>MRSGKYIRQITTMGMLVALAMVLGFVETLIPINLGIPGMKLGLANIVVVIALFLFDVKTAVVVSILRIILIAMTFGNMSMMFYSIAGASLSLLSMIAISKIKSFSLISVSIVGGIMHNVGQIICAAFVVRTNGVFTYLPVLMIAGLVSGALIGIVAGLISVRLTNVKIG</sequence>
<proteinExistence type="predicted"/>
<feature type="transmembrane region" description="Helical" evidence="1">
    <location>
        <begin position="135"/>
        <end position="159"/>
    </location>
</feature>
<feature type="transmembrane region" description="Helical" evidence="1">
    <location>
        <begin position="42"/>
        <end position="75"/>
    </location>
</feature>
<dbReference type="OrthoDB" id="9799095at2"/>
<reference evidence="3" key="1">
    <citation type="submission" date="2016-01" db="EMBL/GenBank/DDBJ databases">
        <authorList>
            <person name="Mitreva M."/>
            <person name="Pepin K.H."/>
            <person name="Mihindukulasuriya K.A."/>
            <person name="Fulton R."/>
            <person name="Fronick C."/>
            <person name="O'Laughlin M."/>
            <person name="Miner T."/>
            <person name="Herter B."/>
            <person name="Rosa B.A."/>
            <person name="Cordes M."/>
            <person name="Tomlinson C."/>
            <person name="Wollam A."/>
            <person name="Palsikar V.B."/>
            <person name="Mardis E.R."/>
            <person name="Wilson R.K."/>
        </authorList>
    </citation>
    <scope>NUCLEOTIDE SEQUENCE [LARGE SCALE GENOMIC DNA]</scope>
    <source>
        <strain evidence="3">DNF00896</strain>
    </source>
</reference>
<comment type="caution">
    <text evidence="2">The sequence shown here is derived from an EMBL/GenBank/DDBJ whole genome shotgun (WGS) entry which is preliminary data.</text>
</comment>
<dbReference type="InterPro" id="IPR010898">
    <property type="entry name" value="Hpre_diP_synth_I"/>
</dbReference>
<dbReference type="Pfam" id="PF07456">
    <property type="entry name" value="Hpre_diP_synt_I"/>
    <property type="match status" value="1"/>
</dbReference>
<dbReference type="Gene3D" id="1.10.1760.20">
    <property type="match status" value="1"/>
</dbReference>
<accession>A0A133ZPP0</accession>